<dbReference type="InterPro" id="IPR018989">
    <property type="entry name" value="DUF2001"/>
</dbReference>
<dbReference type="RefSeq" id="WP_377494809.1">
    <property type="nucleotide sequence ID" value="NZ_JBHMDO010000022.1"/>
</dbReference>
<reference evidence="1 2" key="1">
    <citation type="submission" date="2024-09" db="EMBL/GenBank/DDBJ databases">
        <authorList>
            <person name="Sun Q."/>
            <person name="Mori K."/>
        </authorList>
    </citation>
    <scope>NUCLEOTIDE SEQUENCE [LARGE SCALE GENOMIC DNA]</scope>
    <source>
        <strain evidence="1 2">TISTR 2452</strain>
    </source>
</reference>
<evidence type="ECO:0000313" key="2">
    <source>
        <dbReference type="Proteomes" id="UP001589747"/>
    </source>
</evidence>
<organism evidence="1 2">
    <name type="scientific">Paenibacillus aurantiacus</name>
    <dbReference type="NCBI Taxonomy" id="1936118"/>
    <lineage>
        <taxon>Bacteria</taxon>
        <taxon>Bacillati</taxon>
        <taxon>Bacillota</taxon>
        <taxon>Bacilli</taxon>
        <taxon>Bacillales</taxon>
        <taxon>Paenibacillaceae</taxon>
        <taxon>Paenibacillus</taxon>
    </lineage>
</organism>
<dbReference type="EMBL" id="JBHMDO010000022">
    <property type="protein sequence ID" value="MFB9326998.1"/>
    <property type="molecule type" value="Genomic_DNA"/>
</dbReference>
<proteinExistence type="predicted"/>
<comment type="caution">
    <text evidence="1">The sequence shown here is derived from an EMBL/GenBank/DDBJ whole genome shotgun (WGS) entry which is preliminary data.</text>
</comment>
<protein>
    <submittedName>
        <fullName evidence="1">Phage tail tube protein</fullName>
    </submittedName>
</protein>
<sequence length="143" mass="16022">MANNPSNVLRGKMGAVWVDDEQWLHVESLDGTINIEYGDIKFLGDQATYKKQTGWNGTGSLTYRKINSRVQNKMANKVKAGMTVRAKIVVKNDDPDVRGTQHIVLNDVTFDSFVLTKLDANAEFITEELPFAFSHFEIVDSIA</sequence>
<dbReference type="SUPFAM" id="SSF69279">
    <property type="entry name" value="Phage tail proteins"/>
    <property type="match status" value="1"/>
</dbReference>
<gene>
    <name evidence="1" type="ORF">ACFFSY_13805</name>
</gene>
<dbReference type="Gene3D" id="2.30.110.40">
    <property type="entry name" value="Phage tail tube protein"/>
    <property type="match status" value="1"/>
</dbReference>
<accession>A0ABV5KRH4</accession>
<evidence type="ECO:0000313" key="1">
    <source>
        <dbReference type="EMBL" id="MFB9326998.1"/>
    </source>
</evidence>
<dbReference type="Pfam" id="PF09393">
    <property type="entry name" value="DUF2001"/>
    <property type="match status" value="1"/>
</dbReference>
<dbReference type="Proteomes" id="UP001589747">
    <property type="component" value="Unassembled WGS sequence"/>
</dbReference>
<name>A0ABV5KRH4_9BACL</name>
<keyword evidence="2" id="KW-1185">Reference proteome</keyword>
<dbReference type="InterPro" id="IPR038628">
    <property type="entry name" value="XkdM-like_sf"/>
</dbReference>